<dbReference type="OrthoDB" id="6007703at2"/>
<dbReference type="NCBIfam" id="NF041409">
    <property type="entry name" value="XopAV"/>
    <property type="match status" value="1"/>
</dbReference>
<proteinExistence type="predicted"/>
<protein>
    <submittedName>
        <fullName evidence="2">Uncharacterized protein</fullName>
    </submittedName>
</protein>
<evidence type="ECO:0000313" key="3">
    <source>
        <dbReference type="Proteomes" id="UP000239939"/>
    </source>
</evidence>
<dbReference type="RefSeq" id="WP_128418210.1">
    <property type="nucleotide sequence ID" value="NZ_MDEJ01000164.1"/>
</dbReference>
<dbReference type="EMBL" id="MDEJ01000164">
    <property type="protein sequence ID" value="PPU87805.1"/>
    <property type="molecule type" value="Genomic_DNA"/>
</dbReference>
<comment type="caution">
    <text evidence="2">The sequence shown here is derived from an EMBL/GenBank/DDBJ whole genome shotgun (WGS) entry which is preliminary data.</text>
</comment>
<name>A0A2S7ECA9_9XANT</name>
<gene>
    <name evidence="2" type="ORF">XpopCFBP1817_18065</name>
</gene>
<feature type="compositionally biased region" description="Polar residues" evidence="1">
    <location>
        <begin position="1"/>
        <end position="10"/>
    </location>
</feature>
<evidence type="ECO:0000313" key="2">
    <source>
        <dbReference type="EMBL" id="PPU87805.1"/>
    </source>
</evidence>
<reference evidence="3" key="1">
    <citation type="submission" date="2016-08" db="EMBL/GenBank/DDBJ databases">
        <authorList>
            <person name="Merda D."/>
            <person name="Briand M."/>
            <person name="Taghouti G."/>
            <person name="Carrere S."/>
            <person name="Gouzy J."/>
            <person name="Portier P."/>
            <person name="Jacques M.-A."/>
            <person name="Fischer-Le Saux M."/>
        </authorList>
    </citation>
    <scope>NUCLEOTIDE SEQUENCE [LARGE SCALE GENOMIC DNA]</scope>
    <source>
        <strain evidence="3">CFBP1817</strain>
    </source>
</reference>
<evidence type="ECO:0000256" key="1">
    <source>
        <dbReference type="SAM" id="MobiDB-lite"/>
    </source>
</evidence>
<organism evidence="2 3">
    <name type="scientific">Xanthomonas populi</name>
    <dbReference type="NCBI Taxonomy" id="53414"/>
    <lineage>
        <taxon>Bacteria</taxon>
        <taxon>Pseudomonadati</taxon>
        <taxon>Pseudomonadota</taxon>
        <taxon>Gammaproteobacteria</taxon>
        <taxon>Lysobacterales</taxon>
        <taxon>Lysobacteraceae</taxon>
        <taxon>Xanthomonas</taxon>
    </lineage>
</organism>
<keyword evidence="3" id="KW-1185">Reference proteome</keyword>
<feature type="compositionally biased region" description="Polar residues" evidence="1">
    <location>
        <begin position="26"/>
        <end position="42"/>
    </location>
</feature>
<dbReference type="Proteomes" id="UP000239939">
    <property type="component" value="Unassembled WGS sequence"/>
</dbReference>
<dbReference type="AlphaFoldDB" id="A0A2S7ECA9"/>
<accession>A0A2S7ECA9</accession>
<sequence length="248" mass="26003">MRPVNLTSATRRGARQVEDDLPAQGGASSPAQQGDPQGNTQLMQDLRPRLPVRAARLRERPIGVQIANVGRQVSRVGTVAASLVAVPSGLNALQAPFATIWGHATDDAWWKNYAVATAVPFLASLGAMGAAASVGRMADWYLQAQAQSTVTKSARANELGITEDCLDAAIEMVTMPDADTSAPEMSEGERTALAMDLMNLATADRSRIPPELWRAASGVGGDADTLVDHLLSAARSRASAEASASSSR</sequence>
<feature type="region of interest" description="Disordered" evidence="1">
    <location>
        <begin position="1"/>
        <end position="42"/>
    </location>
</feature>